<dbReference type="Pfam" id="PF01257">
    <property type="entry name" value="2Fe-2S_thioredx"/>
    <property type="match status" value="1"/>
</dbReference>
<dbReference type="InterPro" id="IPR036249">
    <property type="entry name" value="Thioredoxin-like_sf"/>
</dbReference>
<dbReference type="SUPFAM" id="SSF142019">
    <property type="entry name" value="Nqo1 FMN-binding domain-like"/>
    <property type="match status" value="1"/>
</dbReference>
<reference evidence="7 8" key="1">
    <citation type="submission" date="2020-03" db="EMBL/GenBank/DDBJ databases">
        <title>Draft Genome Sequence of 2-Methylisoborneol Producing Pseudanabaena yagii Strain GIHE-NHR1 Isolated from North Han River in South Korea.</title>
        <authorList>
            <person name="Jeong J."/>
        </authorList>
    </citation>
    <scope>NUCLEOTIDE SEQUENCE [LARGE SCALE GENOMIC DNA]</scope>
    <source>
        <strain evidence="7 8">GIHE-NHR1</strain>
    </source>
</reference>
<dbReference type="Gene3D" id="3.10.20.600">
    <property type="match status" value="1"/>
</dbReference>
<keyword evidence="3" id="KW-0479">Metal-binding</keyword>
<comment type="caution">
    <text evidence="7">The sequence shown here is derived from an EMBL/GenBank/DDBJ whole genome shotgun (WGS) entry which is preliminary data.</text>
</comment>
<evidence type="ECO:0000256" key="1">
    <source>
        <dbReference type="ARBA" id="ARBA00007523"/>
    </source>
</evidence>
<sequence length="547" mass="59478">MKTMRRYWETHNGEVSPLLYIHDYLRSQDHPSSQFLEASDYKFLAEKVGLPEVAVRGIISYYADLHQPHRELRVCQGTSCILAGAKDLQANLEEQHSCKGVYCLGYCDRSPAVLDSQERIFCGVATQNLEKISLTESQKSLSVSCLAPQPIITRRITEDYADLAKARSVGVYSTFLKALDGSPENVLSSLEKSGLRGRGGAGFPTGKKWRSCAEAEGKPRYVVTNGDEGDPGSFIDRVLMEKDPHGVLEGILLCGYAVGASQGIVFIRSEYPQAIATMRQAIDDARNAGIFGAANFPFEISVFVGMGSYVCGEETAMLNTIEGLRGEVQIRPPYPTVEGLYGKPTVVNNVETLVNVAAILDMGAAAYANLGTTASAGTKAMCLNYGFARSGIVEVEFGMTLRELMAAAGGSADGQPLEAILLGGPMGSLLTPEQWDLPICYGAMSAQGIQLGHGGLVALPQGTDYRALLEHWLEFMVDESCGKCVPCRLGSHKALNLVRDRLHQKDSRSQLERLFNVMEQGSLCAFGQSMPVPMRQMIEHFGDRIFS</sequence>
<evidence type="ECO:0000313" key="7">
    <source>
        <dbReference type="EMBL" id="NMF58382.1"/>
    </source>
</evidence>
<dbReference type="EMBL" id="JAAVJL010000001">
    <property type="protein sequence ID" value="NMF58382.1"/>
    <property type="molecule type" value="Genomic_DNA"/>
</dbReference>
<keyword evidence="4" id="KW-0408">Iron</keyword>
<dbReference type="PANTHER" id="PTHR43578:SF3">
    <property type="entry name" value="NADH-QUINONE OXIDOREDUCTASE SUBUNIT F"/>
    <property type="match status" value="1"/>
</dbReference>
<accession>A0ABX1LQI8</accession>
<dbReference type="InterPro" id="IPR001949">
    <property type="entry name" value="NADH-UbQ_OxRdtase_51kDa_CS"/>
</dbReference>
<dbReference type="InterPro" id="IPR037207">
    <property type="entry name" value="Nuop51_4Fe4S-bd_sf"/>
</dbReference>
<gene>
    <name evidence="7" type="ORF">HC246_10205</name>
</gene>
<dbReference type="SMART" id="SM00928">
    <property type="entry name" value="NADH_4Fe-4S"/>
    <property type="match status" value="1"/>
</dbReference>
<evidence type="ECO:0000259" key="6">
    <source>
        <dbReference type="SMART" id="SM00928"/>
    </source>
</evidence>
<evidence type="ECO:0000256" key="3">
    <source>
        <dbReference type="ARBA" id="ARBA00022723"/>
    </source>
</evidence>
<keyword evidence="5" id="KW-0411">Iron-sulfur</keyword>
<feature type="domain" description="NADH-ubiquinone oxidoreductase 51kDa subunit iron-sulphur binding" evidence="6">
    <location>
        <begin position="466"/>
        <end position="511"/>
    </location>
</feature>
<evidence type="ECO:0000313" key="8">
    <source>
        <dbReference type="Proteomes" id="UP000738376"/>
    </source>
</evidence>
<comment type="similarity">
    <text evidence="1">Belongs to the complex I 51 kDa subunit family.</text>
</comment>
<dbReference type="InterPro" id="IPR019575">
    <property type="entry name" value="Nuop51_4Fe4S-bd"/>
</dbReference>
<dbReference type="SUPFAM" id="SSF142984">
    <property type="entry name" value="Nqo1 middle domain-like"/>
    <property type="match status" value="1"/>
</dbReference>
<dbReference type="Gene3D" id="3.40.50.11540">
    <property type="entry name" value="NADH-ubiquinone oxidoreductase 51kDa subunit"/>
    <property type="match status" value="1"/>
</dbReference>
<protein>
    <submittedName>
        <fullName evidence="7">Protein disulfide oxidoreductase</fullName>
    </submittedName>
</protein>
<dbReference type="InterPro" id="IPR037225">
    <property type="entry name" value="Nuo51_FMN-bd_sf"/>
</dbReference>
<dbReference type="Pfam" id="PF10589">
    <property type="entry name" value="NADH_4Fe-4S"/>
    <property type="match status" value="1"/>
</dbReference>
<keyword evidence="8" id="KW-1185">Reference proteome</keyword>
<organism evidence="7 8">
    <name type="scientific">Pseudanabaena yagii GIHE-NHR1</name>
    <dbReference type="NCBI Taxonomy" id="2722753"/>
    <lineage>
        <taxon>Bacteria</taxon>
        <taxon>Bacillati</taxon>
        <taxon>Cyanobacteriota</taxon>
        <taxon>Cyanophyceae</taxon>
        <taxon>Pseudanabaenales</taxon>
        <taxon>Pseudanabaenaceae</taxon>
        <taxon>Pseudanabaena</taxon>
        <taxon>Pseudanabaena yagii</taxon>
    </lineage>
</organism>
<dbReference type="PROSITE" id="PS00645">
    <property type="entry name" value="COMPLEX1_51K_2"/>
    <property type="match status" value="1"/>
</dbReference>
<evidence type="ECO:0000256" key="2">
    <source>
        <dbReference type="ARBA" id="ARBA00022485"/>
    </source>
</evidence>
<keyword evidence="2" id="KW-0004">4Fe-4S</keyword>
<dbReference type="PANTHER" id="PTHR43578">
    <property type="entry name" value="NADH-QUINONE OXIDOREDUCTASE SUBUNIT F"/>
    <property type="match status" value="1"/>
</dbReference>
<proteinExistence type="inferred from homology"/>
<dbReference type="Proteomes" id="UP000738376">
    <property type="component" value="Unassembled WGS sequence"/>
</dbReference>
<dbReference type="CDD" id="cd02980">
    <property type="entry name" value="TRX_Fd_family"/>
    <property type="match status" value="1"/>
</dbReference>
<evidence type="ECO:0000256" key="5">
    <source>
        <dbReference type="ARBA" id="ARBA00023014"/>
    </source>
</evidence>
<dbReference type="Pfam" id="PF01512">
    <property type="entry name" value="Complex1_51K"/>
    <property type="match status" value="1"/>
</dbReference>
<dbReference type="RefSeq" id="WP_169363296.1">
    <property type="nucleotide sequence ID" value="NZ_JAAVJL010000001.1"/>
</dbReference>
<dbReference type="SUPFAM" id="SSF52833">
    <property type="entry name" value="Thioredoxin-like"/>
    <property type="match status" value="1"/>
</dbReference>
<name>A0ABX1LQI8_9CYAN</name>
<dbReference type="Gene3D" id="3.40.30.10">
    <property type="entry name" value="Glutaredoxin"/>
    <property type="match status" value="1"/>
</dbReference>
<evidence type="ECO:0000256" key="4">
    <source>
        <dbReference type="ARBA" id="ARBA00023004"/>
    </source>
</evidence>
<dbReference type="InterPro" id="IPR011538">
    <property type="entry name" value="Nuo51_FMN-bd"/>
</dbReference>
<dbReference type="SUPFAM" id="SSF140490">
    <property type="entry name" value="Nqo1C-terminal domain-like"/>
    <property type="match status" value="1"/>
</dbReference>
<dbReference type="Gene3D" id="1.20.1440.230">
    <property type="entry name" value="NADH-ubiquinone oxidoreductase 51kDa subunit, iron-sulphur binding domain"/>
    <property type="match status" value="1"/>
</dbReference>